<accession>A0A4R3MWP1</accession>
<gene>
    <name evidence="7" type="ORF">EDC35_11242</name>
</gene>
<evidence type="ECO:0000313" key="7">
    <source>
        <dbReference type="EMBL" id="TCT18719.1"/>
    </source>
</evidence>
<name>A0A4R3MWP1_9GAMM</name>
<dbReference type="Pfam" id="PF04932">
    <property type="entry name" value="Wzy_C"/>
    <property type="match status" value="1"/>
</dbReference>
<feature type="transmembrane region" description="Helical" evidence="5">
    <location>
        <begin position="130"/>
        <end position="148"/>
    </location>
</feature>
<dbReference type="AlphaFoldDB" id="A0A4R3MWP1"/>
<dbReference type="GO" id="GO:0016020">
    <property type="term" value="C:membrane"/>
    <property type="evidence" value="ECO:0007669"/>
    <property type="project" value="UniProtKB-SubCell"/>
</dbReference>
<evidence type="ECO:0000313" key="8">
    <source>
        <dbReference type="Proteomes" id="UP000295717"/>
    </source>
</evidence>
<keyword evidence="7" id="KW-0436">Ligase</keyword>
<comment type="subcellular location">
    <subcellularLocation>
        <location evidence="1">Membrane</location>
        <topology evidence="1">Multi-pass membrane protein</topology>
    </subcellularLocation>
</comment>
<dbReference type="Proteomes" id="UP000295717">
    <property type="component" value="Unassembled WGS sequence"/>
</dbReference>
<feature type="transmembrane region" description="Helical" evidence="5">
    <location>
        <begin position="445"/>
        <end position="463"/>
    </location>
</feature>
<dbReference type="InterPro" id="IPR007016">
    <property type="entry name" value="O-antigen_ligase-rel_domated"/>
</dbReference>
<evidence type="ECO:0000256" key="3">
    <source>
        <dbReference type="ARBA" id="ARBA00022989"/>
    </source>
</evidence>
<feature type="transmembrane region" description="Helical" evidence="5">
    <location>
        <begin position="391"/>
        <end position="411"/>
    </location>
</feature>
<evidence type="ECO:0000256" key="2">
    <source>
        <dbReference type="ARBA" id="ARBA00022692"/>
    </source>
</evidence>
<feature type="transmembrane region" description="Helical" evidence="5">
    <location>
        <begin position="207"/>
        <end position="226"/>
    </location>
</feature>
<proteinExistence type="predicted"/>
<feature type="transmembrane region" description="Helical" evidence="5">
    <location>
        <begin position="71"/>
        <end position="91"/>
    </location>
</feature>
<dbReference type="GO" id="GO:0016874">
    <property type="term" value="F:ligase activity"/>
    <property type="evidence" value="ECO:0007669"/>
    <property type="project" value="UniProtKB-KW"/>
</dbReference>
<dbReference type="PANTHER" id="PTHR37422:SF23">
    <property type="entry name" value="TEICHURONIC ACID BIOSYNTHESIS PROTEIN TUAE"/>
    <property type="match status" value="1"/>
</dbReference>
<reference evidence="7 8" key="1">
    <citation type="submission" date="2019-03" db="EMBL/GenBank/DDBJ databases">
        <title>Genomic Encyclopedia of Type Strains, Phase IV (KMG-IV): sequencing the most valuable type-strain genomes for metagenomic binning, comparative biology and taxonomic classification.</title>
        <authorList>
            <person name="Goeker M."/>
        </authorList>
    </citation>
    <scope>NUCLEOTIDE SEQUENCE [LARGE SCALE GENOMIC DNA]</scope>
    <source>
        <strain evidence="7 8">DSM 13587</strain>
    </source>
</reference>
<keyword evidence="4 5" id="KW-0472">Membrane</keyword>
<feature type="transmembrane region" description="Helical" evidence="5">
    <location>
        <begin position="41"/>
        <end position="59"/>
    </location>
</feature>
<feature type="transmembrane region" description="Helical" evidence="5">
    <location>
        <begin position="160"/>
        <end position="179"/>
    </location>
</feature>
<feature type="transmembrane region" description="Helical" evidence="5">
    <location>
        <begin position="302"/>
        <end position="322"/>
    </location>
</feature>
<keyword evidence="8" id="KW-1185">Reference proteome</keyword>
<sequence>MFETSSTPHPRRSLLARGLSFWILVFILALSPLPFASVRPVWIHLSGILVAVALIAYLVQRWQTGRAIPSIPWPLRIAGALVALVALWGYVQAMPGWLTAWHHPIWSETATLLNAPDLIGSLSLTPERSILNANLLLTYLGFGLLVVWHSRRQRNLDLLLKIFVGAQAVYALYGLSVYFSDLETILWFDKTAYRDVLTSTFVNRNSYATYAGLGALAALVLILRFLRQTLTADKSHRTRIREFVETLTSTGWLTPVALLICLLAVLLTQSRMGLTALLIAGTVLLIGWTMRLPAGQTRRLGSILLSLLVVLLVVNFVLSGGLTADRFARLFEQGDGRFTVYPLMLDAIAERPLTGYGLGSFESAFRLVRDDTVMGFFDRGHSDYLELIMTIGWPAALALMLAFLVPLLAAWNMSRRRTEIEPALLSVAATVQIAVHSTVDFSMQMPAVVFAYLLLALAAFGTWHDSASLPAETDQRPPDAGIAPA</sequence>
<keyword evidence="2 5" id="KW-0812">Transmembrane</keyword>
<feature type="transmembrane region" description="Helical" evidence="5">
    <location>
        <begin position="247"/>
        <end position="266"/>
    </location>
</feature>
<feature type="transmembrane region" description="Helical" evidence="5">
    <location>
        <begin position="14"/>
        <end position="35"/>
    </location>
</feature>
<dbReference type="RefSeq" id="WP_165903474.1">
    <property type="nucleotide sequence ID" value="NZ_SMAO01000012.1"/>
</dbReference>
<dbReference type="InterPro" id="IPR051533">
    <property type="entry name" value="WaaL-like"/>
</dbReference>
<evidence type="ECO:0000256" key="1">
    <source>
        <dbReference type="ARBA" id="ARBA00004141"/>
    </source>
</evidence>
<evidence type="ECO:0000256" key="5">
    <source>
        <dbReference type="SAM" id="Phobius"/>
    </source>
</evidence>
<keyword evidence="3 5" id="KW-1133">Transmembrane helix</keyword>
<comment type="caution">
    <text evidence="7">The sequence shown here is derived from an EMBL/GenBank/DDBJ whole genome shotgun (WGS) entry which is preliminary data.</text>
</comment>
<evidence type="ECO:0000259" key="6">
    <source>
        <dbReference type="Pfam" id="PF04932"/>
    </source>
</evidence>
<dbReference type="EMBL" id="SMAO01000012">
    <property type="protein sequence ID" value="TCT18719.1"/>
    <property type="molecule type" value="Genomic_DNA"/>
</dbReference>
<evidence type="ECO:0000256" key="4">
    <source>
        <dbReference type="ARBA" id="ARBA00023136"/>
    </source>
</evidence>
<organism evidence="7 8">
    <name type="scientific">Thiobaca trueperi</name>
    <dbReference type="NCBI Taxonomy" id="127458"/>
    <lineage>
        <taxon>Bacteria</taxon>
        <taxon>Pseudomonadati</taxon>
        <taxon>Pseudomonadota</taxon>
        <taxon>Gammaproteobacteria</taxon>
        <taxon>Chromatiales</taxon>
        <taxon>Chromatiaceae</taxon>
        <taxon>Thiobaca</taxon>
    </lineage>
</organism>
<feature type="domain" description="O-antigen ligase-related" evidence="6">
    <location>
        <begin position="257"/>
        <end position="399"/>
    </location>
</feature>
<dbReference type="PANTHER" id="PTHR37422">
    <property type="entry name" value="TEICHURONIC ACID BIOSYNTHESIS PROTEIN TUAE"/>
    <property type="match status" value="1"/>
</dbReference>
<protein>
    <submittedName>
        <fullName evidence="7">O-antigen ligase-like membrane protein</fullName>
    </submittedName>
</protein>
<feature type="transmembrane region" description="Helical" evidence="5">
    <location>
        <begin position="272"/>
        <end position="290"/>
    </location>
</feature>